<dbReference type="GeneID" id="37132714"/>
<sequence>MFLRFYPHRNIQQHPATESKRNKHSRTSPEKQRTSTQSRITKNHQPIHPPKPTQRSRRGRKATSADVNLIRVSCPGPGGIHGLRECHQILGRRPAKGDSSLVLRVKINFESVLADGPTPQHPPSGLKPYLINSAVLRSLDRNLDTGTATYSQLAKS</sequence>
<organism evidence="2 3">
    <name type="scientific">Aspergillus uvarum CBS 121591</name>
    <dbReference type="NCBI Taxonomy" id="1448315"/>
    <lineage>
        <taxon>Eukaryota</taxon>
        <taxon>Fungi</taxon>
        <taxon>Dikarya</taxon>
        <taxon>Ascomycota</taxon>
        <taxon>Pezizomycotina</taxon>
        <taxon>Eurotiomycetes</taxon>
        <taxon>Eurotiomycetidae</taxon>
        <taxon>Eurotiales</taxon>
        <taxon>Aspergillaceae</taxon>
        <taxon>Aspergillus</taxon>
        <taxon>Aspergillus subgen. Circumdati</taxon>
    </lineage>
</organism>
<proteinExistence type="predicted"/>
<feature type="compositionally biased region" description="Polar residues" evidence="1">
    <location>
        <begin position="34"/>
        <end position="44"/>
    </location>
</feature>
<dbReference type="VEuPathDB" id="FungiDB:BO82DRAFT_131760"/>
<reference evidence="2 3" key="1">
    <citation type="submission" date="2016-12" db="EMBL/GenBank/DDBJ databases">
        <title>The genomes of Aspergillus section Nigri reveals drivers in fungal speciation.</title>
        <authorList>
            <consortium name="DOE Joint Genome Institute"/>
            <person name="Vesth T.C."/>
            <person name="Nybo J."/>
            <person name="Theobald S."/>
            <person name="Brandl J."/>
            <person name="Frisvad J.C."/>
            <person name="Nielsen K.F."/>
            <person name="Lyhne E.K."/>
            <person name="Kogle M.E."/>
            <person name="Kuo A."/>
            <person name="Riley R."/>
            <person name="Clum A."/>
            <person name="Nolan M."/>
            <person name="Lipzen A."/>
            <person name="Salamov A."/>
            <person name="Henrissat B."/>
            <person name="Wiebenga A."/>
            <person name="De Vries R.P."/>
            <person name="Grigoriev I.V."/>
            <person name="Mortensen U.H."/>
            <person name="Andersen M.R."/>
            <person name="Baker S.E."/>
        </authorList>
    </citation>
    <scope>NUCLEOTIDE SEQUENCE [LARGE SCALE GENOMIC DNA]</scope>
    <source>
        <strain evidence="2 3">CBS 121591</strain>
    </source>
</reference>
<evidence type="ECO:0000256" key="1">
    <source>
        <dbReference type="SAM" id="MobiDB-lite"/>
    </source>
</evidence>
<dbReference type="AlphaFoldDB" id="A0A319C6X0"/>
<feature type="region of interest" description="Disordered" evidence="1">
    <location>
        <begin position="1"/>
        <end position="66"/>
    </location>
</feature>
<name>A0A319C6X0_9EURO</name>
<keyword evidence="3" id="KW-1185">Reference proteome</keyword>
<dbReference type="RefSeq" id="XP_025489779.1">
    <property type="nucleotide sequence ID" value="XM_025629973.1"/>
</dbReference>
<evidence type="ECO:0000313" key="3">
    <source>
        <dbReference type="Proteomes" id="UP000248340"/>
    </source>
</evidence>
<dbReference type="Proteomes" id="UP000248340">
    <property type="component" value="Unassembled WGS sequence"/>
</dbReference>
<gene>
    <name evidence="2" type="ORF">BO82DRAFT_131760</name>
</gene>
<protein>
    <submittedName>
        <fullName evidence="2">Uncharacterized protein</fullName>
    </submittedName>
</protein>
<evidence type="ECO:0000313" key="2">
    <source>
        <dbReference type="EMBL" id="PYH79579.1"/>
    </source>
</evidence>
<accession>A0A319C6X0</accession>
<dbReference type="EMBL" id="KZ821718">
    <property type="protein sequence ID" value="PYH79579.1"/>
    <property type="molecule type" value="Genomic_DNA"/>
</dbReference>